<evidence type="ECO:0000313" key="10">
    <source>
        <dbReference type="EMBL" id="CCQ33269.1"/>
    </source>
</evidence>
<dbReference type="GO" id="GO:0030001">
    <property type="term" value="P:metal ion transport"/>
    <property type="evidence" value="ECO:0007669"/>
    <property type="project" value="UniProtKB-ARBA"/>
</dbReference>
<sequence>MLSPDHPLEYVIFDVMSAQSNVGLDSGTTGPTMPATANRMLIVNMWVGRLEIIPIAVLLGAIFQRLDLFR</sequence>
<dbReference type="PATRIC" id="fig|1033806.12.peg.1125"/>
<evidence type="ECO:0000256" key="7">
    <source>
        <dbReference type="ARBA" id="ARBA00023065"/>
    </source>
</evidence>
<keyword evidence="6 9" id="KW-1133">Transmembrane helix</keyword>
<keyword evidence="4" id="KW-1003">Cell membrane</keyword>
<dbReference type="Proteomes" id="UP000015381">
    <property type="component" value="Chromosome I"/>
</dbReference>
<evidence type="ECO:0000256" key="2">
    <source>
        <dbReference type="ARBA" id="ARBA00009137"/>
    </source>
</evidence>
<dbReference type="PANTHER" id="PTHR32024:SF2">
    <property type="entry name" value="TRK SYSTEM POTASSIUM UPTAKE PROTEIN TRKG-RELATED"/>
    <property type="match status" value="1"/>
</dbReference>
<reference evidence="10 13" key="3">
    <citation type="journal article" date="2014" name="Environ. Microbiol.">
        <title>Halorhabdus tiamatea: proteogenomics and glycosidase activity measurements identify the first cultivated euryarchaeon from a deep-sea anoxic brine lake as potential polysaccharide degrader.</title>
        <authorList>
            <person name="Werner J."/>
            <person name="Ferrer M."/>
            <person name="Michel G."/>
            <person name="Mann A.J."/>
            <person name="Huang S."/>
            <person name="Juarez S."/>
            <person name="Ciordia S."/>
            <person name="Albar J.P."/>
            <person name="Alcaide M."/>
            <person name="La Cono V."/>
            <person name="Yakimov M.M."/>
            <person name="Antunes A."/>
            <person name="Taborda M."/>
            <person name="Da Costa M.S."/>
            <person name="Amann R.I."/>
            <person name="Gloeckner F.O."/>
            <person name="Golyshina O.V."/>
            <person name="Golyshin P.N."/>
            <person name="Teeling H."/>
        </authorList>
    </citation>
    <scope>NUCLEOTIDE SEQUENCE [LARGE SCALE GENOMIC DNA]</scope>
    <source>
        <strain evidence="13">SARL4B</strain>
        <strain evidence="10">Type strain: SARL4B</strain>
    </source>
</reference>
<dbReference type="InterPro" id="IPR003445">
    <property type="entry name" value="Cat_transpt"/>
</dbReference>
<dbReference type="HOGENOM" id="CLU_2748084_0_0_2"/>
<keyword evidence="5 9" id="KW-0812">Transmembrane</keyword>
<dbReference type="eggNOG" id="arCOG04145">
    <property type="taxonomic scope" value="Archaea"/>
</dbReference>
<keyword evidence="7" id="KW-0406">Ion transport</keyword>
<proteinExistence type="inferred from homology"/>
<dbReference type="Pfam" id="PF02386">
    <property type="entry name" value="TrkH"/>
    <property type="match status" value="1"/>
</dbReference>
<reference evidence="11 12" key="2">
    <citation type="journal article" date="2013" name="PLoS ONE">
        <title>INDIGO - INtegrated Data Warehouse of MIcrobial GenOmes with Examples from the Red Sea Extremophiles.</title>
        <authorList>
            <person name="Alam I."/>
            <person name="Antunes A."/>
            <person name="Kamau A.A."/>
            <person name="Ba Alawi W."/>
            <person name="Kalkatawi M."/>
            <person name="Stingl U."/>
            <person name="Bajic V.B."/>
        </authorList>
    </citation>
    <scope>NUCLEOTIDE SEQUENCE [LARGE SCALE GENOMIC DNA]</scope>
    <source>
        <strain evidence="11 12">SARL4B</strain>
    </source>
</reference>
<evidence type="ECO:0000313" key="12">
    <source>
        <dbReference type="Proteomes" id="UP000003861"/>
    </source>
</evidence>
<dbReference type="GO" id="GO:0005886">
    <property type="term" value="C:plasma membrane"/>
    <property type="evidence" value="ECO:0007669"/>
    <property type="project" value="UniProtKB-SubCell"/>
</dbReference>
<evidence type="ECO:0000256" key="3">
    <source>
        <dbReference type="ARBA" id="ARBA00022448"/>
    </source>
</evidence>
<dbReference type="STRING" id="1033806.HTIA_1131"/>
<keyword evidence="13" id="KW-1185">Reference proteome</keyword>
<feature type="transmembrane region" description="Helical" evidence="9">
    <location>
        <begin position="41"/>
        <end position="63"/>
    </location>
</feature>
<evidence type="ECO:0000256" key="5">
    <source>
        <dbReference type="ARBA" id="ARBA00022692"/>
    </source>
</evidence>
<dbReference type="PANTHER" id="PTHR32024">
    <property type="entry name" value="TRK SYSTEM POTASSIUM UPTAKE PROTEIN TRKG-RELATED"/>
    <property type="match status" value="1"/>
</dbReference>
<name>F7PQH3_9EURY</name>
<evidence type="ECO:0000256" key="6">
    <source>
        <dbReference type="ARBA" id="ARBA00022989"/>
    </source>
</evidence>
<gene>
    <name evidence="11" type="primary">trkH3</name>
    <name evidence="11" type="ORF">HLRTI_001864</name>
    <name evidence="10" type="ORF">HTIA_1131</name>
</gene>
<evidence type="ECO:0000256" key="4">
    <source>
        <dbReference type="ARBA" id="ARBA00022475"/>
    </source>
</evidence>
<organism evidence="11 12">
    <name type="scientific">Halorhabdus tiamatea SARL4B</name>
    <dbReference type="NCBI Taxonomy" id="1033806"/>
    <lineage>
        <taxon>Archaea</taxon>
        <taxon>Methanobacteriati</taxon>
        <taxon>Methanobacteriota</taxon>
        <taxon>Stenosarchaea group</taxon>
        <taxon>Halobacteria</taxon>
        <taxon>Halobacteriales</taxon>
        <taxon>Haloarculaceae</taxon>
        <taxon>Halorhabdus</taxon>
    </lineage>
</organism>
<evidence type="ECO:0000313" key="13">
    <source>
        <dbReference type="Proteomes" id="UP000015381"/>
    </source>
</evidence>
<keyword evidence="3" id="KW-0813">Transport</keyword>
<keyword evidence="8 9" id="KW-0472">Membrane</keyword>
<dbReference type="KEGG" id="hti:HTIA_1131"/>
<accession>F7PQH3</accession>
<comment type="similarity">
    <text evidence="2">Belongs to the TrkH potassium transport family.</text>
</comment>
<dbReference type="EMBL" id="AFNT02000020">
    <property type="protein sequence ID" value="ERJ06101.1"/>
    <property type="molecule type" value="Genomic_DNA"/>
</dbReference>
<protein>
    <submittedName>
        <fullName evidence="10">Potassium transport system protein TrkH3</fullName>
    </submittedName>
    <submittedName>
        <fullName evidence="11">TRK potassium uptake system protein</fullName>
    </submittedName>
</protein>
<dbReference type="Proteomes" id="UP000003861">
    <property type="component" value="Unassembled WGS sequence"/>
</dbReference>
<evidence type="ECO:0000256" key="1">
    <source>
        <dbReference type="ARBA" id="ARBA00004651"/>
    </source>
</evidence>
<comment type="subcellular location">
    <subcellularLocation>
        <location evidence="1">Cell membrane</location>
        <topology evidence="1">Multi-pass membrane protein</topology>
    </subcellularLocation>
</comment>
<dbReference type="AlphaFoldDB" id="F7PQH3"/>
<dbReference type="EMBL" id="HF571520">
    <property type="protein sequence ID" value="CCQ33269.1"/>
    <property type="molecule type" value="Genomic_DNA"/>
</dbReference>
<evidence type="ECO:0000256" key="8">
    <source>
        <dbReference type="ARBA" id="ARBA00023136"/>
    </source>
</evidence>
<evidence type="ECO:0000256" key="9">
    <source>
        <dbReference type="SAM" id="Phobius"/>
    </source>
</evidence>
<reference evidence="11 12" key="1">
    <citation type="journal article" date="2011" name="J. Bacteriol.">
        <title>Genome sequence of Halorhabdus tiamatea, the first archaeon isolated from a deep-sea anoxic brine lake.</title>
        <authorList>
            <person name="Antunes A."/>
            <person name="Alam I."/>
            <person name="Bajic V.B."/>
            <person name="Stingl U."/>
        </authorList>
    </citation>
    <scope>NUCLEOTIDE SEQUENCE [LARGE SCALE GENOMIC DNA]</scope>
    <source>
        <strain evidence="11 12">SARL4B</strain>
    </source>
</reference>
<evidence type="ECO:0000313" key="11">
    <source>
        <dbReference type="EMBL" id="ERJ06101.1"/>
    </source>
</evidence>
<dbReference type="GO" id="GO:0008324">
    <property type="term" value="F:monoatomic cation transmembrane transporter activity"/>
    <property type="evidence" value="ECO:0007669"/>
    <property type="project" value="InterPro"/>
</dbReference>